<evidence type="ECO:0000256" key="3">
    <source>
        <dbReference type="ARBA" id="ARBA00023163"/>
    </source>
</evidence>
<evidence type="ECO:0000313" key="6">
    <source>
        <dbReference type="Proteomes" id="UP001499974"/>
    </source>
</evidence>
<dbReference type="Pfam" id="PF13377">
    <property type="entry name" value="Peripla_BP_3"/>
    <property type="match status" value="1"/>
</dbReference>
<comment type="caution">
    <text evidence="5">The sequence shown here is derived from an EMBL/GenBank/DDBJ whole genome shotgun (WGS) entry which is preliminary data.</text>
</comment>
<dbReference type="InterPro" id="IPR046335">
    <property type="entry name" value="LacI/GalR-like_sensor"/>
</dbReference>
<dbReference type="GO" id="GO:0003677">
    <property type="term" value="F:DNA binding"/>
    <property type="evidence" value="ECO:0007669"/>
    <property type="project" value="UniProtKB-KW"/>
</dbReference>
<dbReference type="PANTHER" id="PTHR30146">
    <property type="entry name" value="LACI-RELATED TRANSCRIPTIONAL REPRESSOR"/>
    <property type="match status" value="1"/>
</dbReference>
<dbReference type="InterPro" id="IPR010982">
    <property type="entry name" value="Lambda_DNA-bd_dom_sf"/>
</dbReference>
<dbReference type="InterPro" id="IPR028082">
    <property type="entry name" value="Peripla_BP_I"/>
</dbReference>
<dbReference type="Gene3D" id="1.10.260.40">
    <property type="entry name" value="lambda repressor-like DNA-binding domains"/>
    <property type="match status" value="1"/>
</dbReference>
<dbReference type="PROSITE" id="PS50932">
    <property type="entry name" value="HTH_LACI_2"/>
    <property type="match status" value="1"/>
</dbReference>
<dbReference type="PANTHER" id="PTHR30146:SF138">
    <property type="entry name" value="TRANSCRIPTIONAL REGULATORY PROTEIN"/>
    <property type="match status" value="1"/>
</dbReference>
<keyword evidence="2 5" id="KW-0238">DNA-binding</keyword>
<name>A0ABP8XIT7_9ACTN</name>
<dbReference type="SUPFAM" id="SSF53822">
    <property type="entry name" value="Periplasmic binding protein-like I"/>
    <property type="match status" value="1"/>
</dbReference>
<dbReference type="CDD" id="cd01392">
    <property type="entry name" value="HTH_LacI"/>
    <property type="match status" value="1"/>
</dbReference>
<accession>A0ABP8XIT7</accession>
<protein>
    <submittedName>
        <fullName evidence="5">LacI family DNA-binding transcriptional regulator</fullName>
    </submittedName>
</protein>
<keyword evidence="6" id="KW-1185">Reference proteome</keyword>
<dbReference type="SUPFAM" id="SSF47413">
    <property type="entry name" value="lambda repressor-like DNA-binding domains"/>
    <property type="match status" value="1"/>
</dbReference>
<dbReference type="EMBL" id="BAABKM010000002">
    <property type="protein sequence ID" value="GAA4706605.1"/>
    <property type="molecule type" value="Genomic_DNA"/>
</dbReference>
<dbReference type="SMART" id="SM00354">
    <property type="entry name" value="HTH_LACI"/>
    <property type="match status" value="1"/>
</dbReference>
<dbReference type="Gene3D" id="3.40.50.2300">
    <property type="match status" value="2"/>
</dbReference>
<sequence>MPGVRVDSWVLMPSSVEVAGVTWQAFAILCHTGSMPRARSRDGARRRATITDVAAAAGVAASTVSRAFTRPDRVNHRTREHVLAVAAELGYAPNPAARALESGRTNTLALLVPDITNPYFSGVIKGAERAAAAAGLTLVLGDTQENPATEEQLIRRLGPAVDGFVLSASRLPDDELRRAAELNPIALVNRATPGLACVVADFDTGTRQIVDHLASLGHESLVFLGGPPESWSGARRWAGLRVAAEARGLAATRFGPYTPTLGGGPAAADAVLAAGATAVVAHNDMLAIGVMLRLAERGVAVPDDVSVVGFDNIVGSDFCSPTLTTLAERTEDAGARAVEAVAAQVLSRVDDPPTRVLPTQLVVRRSTGVRGG</sequence>
<dbReference type="InterPro" id="IPR000843">
    <property type="entry name" value="HTH_LacI"/>
</dbReference>
<gene>
    <name evidence="5" type="ORF">GCM10023349_26010</name>
</gene>
<evidence type="ECO:0000256" key="1">
    <source>
        <dbReference type="ARBA" id="ARBA00023015"/>
    </source>
</evidence>
<keyword evidence="1" id="KW-0805">Transcription regulation</keyword>
<dbReference type="CDD" id="cd06267">
    <property type="entry name" value="PBP1_LacI_sugar_binding-like"/>
    <property type="match status" value="1"/>
</dbReference>
<keyword evidence="3" id="KW-0804">Transcription</keyword>
<evidence type="ECO:0000313" key="5">
    <source>
        <dbReference type="EMBL" id="GAA4706605.1"/>
    </source>
</evidence>
<evidence type="ECO:0000259" key="4">
    <source>
        <dbReference type="PROSITE" id="PS50932"/>
    </source>
</evidence>
<reference evidence="6" key="1">
    <citation type="journal article" date="2019" name="Int. J. Syst. Evol. Microbiol.">
        <title>The Global Catalogue of Microorganisms (GCM) 10K type strain sequencing project: providing services to taxonomists for standard genome sequencing and annotation.</title>
        <authorList>
            <consortium name="The Broad Institute Genomics Platform"/>
            <consortium name="The Broad Institute Genome Sequencing Center for Infectious Disease"/>
            <person name="Wu L."/>
            <person name="Ma J."/>
        </authorList>
    </citation>
    <scope>NUCLEOTIDE SEQUENCE [LARGE SCALE GENOMIC DNA]</scope>
    <source>
        <strain evidence="6">JCM 18531</strain>
    </source>
</reference>
<feature type="domain" description="HTH lacI-type" evidence="4">
    <location>
        <begin position="48"/>
        <end position="102"/>
    </location>
</feature>
<evidence type="ECO:0000256" key="2">
    <source>
        <dbReference type="ARBA" id="ARBA00023125"/>
    </source>
</evidence>
<dbReference type="Pfam" id="PF00356">
    <property type="entry name" value="LacI"/>
    <property type="match status" value="1"/>
</dbReference>
<proteinExistence type="predicted"/>
<organism evidence="5 6">
    <name type="scientific">Nocardioides conyzicola</name>
    <dbReference type="NCBI Taxonomy" id="1651781"/>
    <lineage>
        <taxon>Bacteria</taxon>
        <taxon>Bacillati</taxon>
        <taxon>Actinomycetota</taxon>
        <taxon>Actinomycetes</taxon>
        <taxon>Propionibacteriales</taxon>
        <taxon>Nocardioidaceae</taxon>
        <taxon>Nocardioides</taxon>
    </lineage>
</organism>
<dbReference type="Proteomes" id="UP001499974">
    <property type="component" value="Unassembled WGS sequence"/>
</dbReference>